<dbReference type="Proteomes" id="UP000464675">
    <property type="component" value="Chromosome"/>
</dbReference>
<dbReference type="PANTHER" id="PTHR46229:SF2">
    <property type="entry name" value="BOLA-LIKE PROTEIN 1"/>
    <property type="match status" value="1"/>
</dbReference>
<dbReference type="Proteomes" id="UP000563601">
    <property type="component" value="Unassembled WGS sequence"/>
</dbReference>
<evidence type="ECO:0000256" key="3">
    <source>
        <dbReference type="RuleBase" id="RU003860"/>
    </source>
</evidence>
<dbReference type="EMBL" id="CP047491">
    <property type="protein sequence ID" value="QHQ38627.1"/>
    <property type="molecule type" value="Genomic_DNA"/>
</dbReference>
<reference evidence="5 6" key="1">
    <citation type="submission" date="2020-01" db="EMBL/GenBank/DDBJ databases">
        <title>The possibility of degradation of plastic by Microbulbifer hydrolyticus IRE-31.</title>
        <authorList>
            <person name="Liu L."/>
        </authorList>
    </citation>
    <scope>NUCLEOTIDE SEQUENCE [LARGE SCALE GENOMIC DNA]</scope>
    <source>
        <strain evidence="5 6">IRE-31</strain>
    </source>
</reference>
<evidence type="ECO:0000313" key="5">
    <source>
        <dbReference type="EMBL" id="QHQ38627.1"/>
    </source>
</evidence>
<dbReference type="AlphaFoldDB" id="A0A6P1T9C5"/>
<evidence type="ECO:0000256" key="2">
    <source>
        <dbReference type="ARBA" id="ARBA00074073"/>
    </source>
</evidence>
<sequence>MSLAVQLQQKLTDAFSPSHIEVDCESHMHNVPAGSEMHFRVVLVSEAFAGIRKVQRHQKVYAALADEMAGPIHALALHLYTAEEWAGQAPASPQCMGGSKADAG</sequence>
<accession>A0A6P1T9C5</accession>
<name>A0A6P1T9C5_9GAMM</name>
<dbReference type="GO" id="GO:0005829">
    <property type="term" value="C:cytosol"/>
    <property type="evidence" value="ECO:0007669"/>
    <property type="project" value="TreeGrafter"/>
</dbReference>
<dbReference type="PIRSF" id="PIRSF003113">
    <property type="entry name" value="BolA"/>
    <property type="match status" value="1"/>
</dbReference>
<comment type="similarity">
    <text evidence="1 3">Belongs to the BolA/IbaG family.</text>
</comment>
<evidence type="ECO:0000313" key="4">
    <source>
        <dbReference type="EMBL" id="MBB5213171.1"/>
    </source>
</evidence>
<evidence type="ECO:0000313" key="7">
    <source>
        <dbReference type="Proteomes" id="UP000563601"/>
    </source>
</evidence>
<dbReference type="Pfam" id="PF01722">
    <property type="entry name" value="BolA"/>
    <property type="match status" value="1"/>
</dbReference>
<gene>
    <name evidence="5" type="ORF">GTQ55_06245</name>
    <name evidence="4" type="ORF">HNQ53_003418</name>
</gene>
<dbReference type="PANTHER" id="PTHR46229">
    <property type="entry name" value="BOLA TRANSCRIPTION REGULATOR"/>
    <property type="match status" value="1"/>
</dbReference>
<dbReference type="InterPro" id="IPR036065">
    <property type="entry name" value="BolA-like_sf"/>
</dbReference>
<dbReference type="Gene3D" id="3.30.300.90">
    <property type="entry name" value="BolA-like"/>
    <property type="match status" value="1"/>
</dbReference>
<dbReference type="OrthoDB" id="9801469at2"/>
<dbReference type="InterPro" id="IPR002634">
    <property type="entry name" value="BolA"/>
</dbReference>
<dbReference type="SUPFAM" id="SSF82657">
    <property type="entry name" value="BolA-like"/>
    <property type="match status" value="1"/>
</dbReference>
<dbReference type="RefSeq" id="WP_161857957.1">
    <property type="nucleotide sequence ID" value="NZ_CP047491.1"/>
</dbReference>
<dbReference type="GO" id="GO:1990229">
    <property type="term" value="C:iron-sulfur cluster assembly complex"/>
    <property type="evidence" value="ECO:0007669"/>
    <property type="project" value="UniProtKB-ARBA"/>
</dbReference>
<organism evidence="4 7">
    <name type="scientific">Microbulbifer hydrolyticus</name>
    <dbReference type="NCBI Taxonomy" id="48074"/>
    <lineage>
        <taxon>Bacteria</taxon>
        <taxon>Pseudomonadati</taxon>
        <taxon>Pseudomonadota</taxon>
        <taxon>Gammaproteobacteria</taxon>
        <taxon>Cellvibrionales</taxon>
        <taxon>Microbulbiferaceae</taxon>
        <taxon>Microbulbifer</taxon>
    </lineage>
</organism>
<proteinExistence type="inferred from homology"/>
<dbReference type="GO" id="GO:0006351">
    <property type="term" value="P:DNA-templated transcription"/>
    <property type="evidence" value="ECO:0007669"/>
    <property type="project" value="TreeGrafter"/>
</dbReference>
<dbReference type="FunFam" id="3.30.300.90:FF:000001">
    <property type="entry name" value="Transcriptional regulator BolA"/>
    <property type="match status" value="1"/>
</dbReference>
<keyword evidence="6" id="KW-1185">Reference proteome</keyword>
<dbReference type="EMBL" id="JACHHR010000006">
    <property type="protein sequence ID" value="MBB5213171.1"/>
    <property type="molecule type" value="Genomic_DNA"/>
</dbReference>
<reference evidence="4 7" key="2">
    <citation type="submission" date="2020-08" db="EMBL/GenBank/DDBJ databases">
        <title>Genomic Encyclopedia of Type Strains, Phase IV (KMG-IV): sequencing the most valuable type-strain genomes for metagenomic binning, comparative biology and taxonomic classification.</title>
        <authorList>
            <person name="Goeker M."/>
        </authorList>
    </citation>
    <scope>NUCLEOTIDE SEQUENCE [LARGE SCALE GENOMIC DNA]</scope>
    <source>
        <strain evidence="4 7">DSM 11525</strain>
    </source>
</reference>
<evidence type="ECO:0000256" key="1">
    <source>
        <dbReference type="ARBA" id="ARBA00005578"/>
    </source>
</evidence>
<evidence type="ECO:0000313" key="6">
    <source>
        <dbReference type="Proteomes" id="UP000464675"/>
    </source>
</evidence>
<dbReference type="InterPro" id="IPR050961">
    <property type="entry name" value="BolA/IbaG_stress_morph_reg"/>
</dbReference>
<protein>
    <recommendedName>
        <fullName evidence="2">DNA-binding transcriptional regulator BolA</fullName>
    </recommendedName>
</protein>